<proteinExistence type="predicted"/>
<dbReference type="RefSeq" id="WP_311734080.1">
    <property type="nucleotide sequence ID" value="NZ_JACHWA010000006.1"/>
</dbReference>
<feature type="compositionally biased region" description="Basic and acidic residues" evidence="1">
    <location>
        <begin position="16"/>
        <end position="31"/>
    </location>
</feature>
<protein>
    <recommendedName>
        <fullName evidence="3">DUF3566 domain-containing protein</fullName>
    </recommendedName>
</protein>
<evidence type="ECO:0000313" key="5">
    <source>
        <dbReference type="Proteomes" id="UP000540685"/>
    </source>
</evidence>
<dbReference type="AlphaFoldDB" id="A0A7W9IHD3"/>
<accession>A0A7W9IHD3</accession>
<name>A0A7W9IHD3_9ACTN</name>
<keyword evidence="2" id="KW-0812">Transmembrane</keyword>
<gene>
    <name evidence="4" type="ORF">F4562_003492</name>
</gene>
<keyword evidence="5" id="KW-1185">Reference proteome</keyword>
<dbReference type="Proteomes" id="UP000540685">
    <property type="component" value="Unassembled WGS sequence"/>
</dbReference>
<comment type="caution">
    <text evidence="4">The sequence shown here is derived from an EMBL/GenBank/DDBJ whole genome shotgun (WGS) entry which is preliminary data.</text>
</comment>
<feature type="region of interest" description="Disordered" evidence="1">
    <location>
        <begin position="1"/>
        <end position="98"/>
    </location>
</feature>
<sequence>MNGSVPAPEAAGSVSDDSKGRKNVTADDKQAETTVRVHPGSSPQPTSPPSASPRSAQAPATEQNRAPWSPGSLSSPQPSPDASGDKKGSGPAPRSPRKAHLVLRRIEPWSAMKFSFVVALVCFVVLFVAVAALYMVLSSLGVFDNIIQTVNQLTMADGKPTSDIDIASWFEPVRILGYTALIGAVNVVLITALATLGAVIYNISSDLVGGIEVTFSEAE</sequence>
<reference evidence="4 5" key="1">
    <citation type="submission" date="2020-08" db="EMBL/GenBank/DDBJ databases">
        <title>Sequencing the genomes of 1000 actinobacteria strains.</title>
        <authorList>
            <person name="Klenk H.-P."/>
        </authorList>
    </citation>
    <scope>NUCLEOTIDE SEQUENCE [LARGE SCALE GENOMIC DNA]</scope>
    <source>
        <strain evidence="4 5">DSM 46887</strain>
    </source>
</reference>
<feature type="compositionally biased region" description="Low complexity" evidence="1">
    <location>
        <begin position="52"/>
        <end position="76"/>
    </location>
</feature>
<evidence type="ECO:0000259" key="3">
    <source>
        <dbReference type="Pfam" id="PF12089"/>
    </source>
</evidence>
<evidence type="ECO:0000256" key="1">
    <source>
        <dbReference type="SAM" id="MobiDB-lite"/>
    </source>
</evidence>
<dbReference type="Pfam" id="PF12089">
    <property type="entry name" value="DUF3566"/>
    <property type="match status" value="1"/>
</dbReference>
<feature type="transmembrane region" description="Helical" evidence="2">
    <location>
        <begin position="175"/>
        <end position="201"/>
    </location>
</feature>
<keyword evidence="2" id="KW-1133">Transmembrane helix</keyword>
<dbReference type="InterPro" id="IPR021949">
    <property type="entry name" value="DUF3566_TM"/>
</dbReference>
<dbReference type="EMBL" id="JACHMP010000001">
    <property type="protein sequence ID" value="MBB5820430.1"/>
    <property type="molecule type" value="Genomic_DNA"/>
</dbReference>
<organism evidence="4 5">
    <name type="scientific">Streptosporangium becharense</name>
    <dbReference type="NCBI Taxonomy" id="1816182"/>
    <lineage>
        <taxon>Bacteria</taxon>
        <taxon>Bacillati</taxon>
        <taxon>Actinomycetota</taxon>
        <taxon>Actinomycetes</taxon>
        <taxon>Streptosporangiales</taxon>
        <taxon>Streptosporangiaceae</taxon>
        <taxon>Streptosporangium</taxon>
    </lineage>
</organism>
<evidence type="ECO:0000313" key="4">
    <source>
        <dbReference type="EMBL" id="MBB5820430.1"/>
    </source>
</evidence>
<feature type="transmembrane region" description="Helical" evidence="2">
    <location>
        <begin position="114"/>
        <end position="137"/>
    </location>
</feature>
<feature type="domain" description="DUF3566" evidence="3">
    <location>
        <begin position="96"/>
        <end position="217"/>
    </location>
</feature>
<evidence type="ECO:0000256" key="2">
    <source>
        <dbReference type="SAM" id="Phobius"/>
    </source>
</evidence>
<keyword evidence="2" id="KW-0472">Membrane</keyword>